<dbReference type="EMBL" id="JAGEOJ010000001">
    <property type="protein sequence ID" value="MBO2445512.1"/>
    <property type="molecule type" value="Genomic_DNA"/>
</dbReference>
<feature type="transmembrane region" description="Helical" evidence="2">
    <location>
        <begin position="162"/>
        <end position="180"/>
    </location>
</feature>
<reference evidence="3" key="1">
    <citation type="submission" date="2021-03" db="EMBL/GenBank/DDBJ databases">
        <authorList>
            <person name="Kanchanasin P."/>
            <person name="Saeng-In P."/>
            <person name="Phongsopitanun W."/>
            <person name="Yuki M."/>
            <person name="Kudo T."/>
            <person name="Ohkuma M."/>
            <person name="Tanasupawat S."/>
        </authorList>
    </citation>
    <scope>NUCLEOTIDE SEQUENCE</scope>
    <source>
        <strain evidence="3">GKU 128</strain>
    </source>
</reference>
<keyword evidence="4" id="KW-1185">Reference proteome</keyword>
<dbReference type="AlphaFoldDB" id="A0A939P5D3"/>
<accession>A0A939P5D3</accession>
<keyword evidence="2" id="KW-0472">Membrane</keyword>
<organism evidence="3 4">
    <name type="scientific">Actinomadura barringtoniae</name>
    <dbReference type="NCBI Taxonomy" id="1427535"/>
    <lineage>
        <taxon>Bacteria</taxon>
        <taxon>Bacillati</taxon>
        <taxon>Actinomycetota</taxon>
        <taxon>Actinomycetes</taxon>
        <taxon>Streptosporangiales</taxon>
        <taxon>Thermomonosporaceae</taxon>
        <taxon>Actinomadura</taxon>
    </lineage>
</organism>
<feature type="transmembrane region" description="Helical" evidence="2">
    <location>
        <begin position="406"/>
        <end position="428"/>
    </location>
</feature>
<evidence type="ECO:0000313" key="3">
    <source>
        <dbReference type="EMBL" id="MBO2445512.1"/>
    </source>
</evidence>
<feature type="transmembrane region" description="Helical" evidence="2">
    <location>
        <begin position="484"/>
        <end position="505"/>
    </location>
</feature>
<gene>
    <name evidence="3" type="ORF">J4573_00250</name>
</gene>
<name>A0A939P5D3_9ACTN</name>
<dbReference type="InterPro" id="IPR036259">
    <property type="entry name" value="MFS_trans_sf"/>
</dbReference>
<evidence type="ECO:0000256" key="1">
    <source>
        <dbReference type="SAM" id="MobiDB-lite"/>
    </source>
</evidence>
<comment type="caution">
    <text evidence="3">The sequence shown here is derived from an EMBL/GenBank/DDBJ whole genome shotgun (WGS) entry which is preliminary data.</text>
</comment>
<proteinExistence type="predicted"/>
<dbReference type="Proteomes" id="UP000669179">
    <property type="component" value="Unassembled WGS sequence"/>
</dbReference>
<feature type="compositionally biased region" description="Low complexity" evidence="1">
    <location>
        <begin position="519"/>
        <end position="528"/>
    </location>
</feature>
<feature type="transmembrane region" description="Helical" evidence="2">
    <location>
        <begin position="103"/>
        <end position="125"/>
    </location>
</feature>
<evidence type="ECO:0000256" key="2">
    <source>
        <dbReference type="SAM" id="Phobius"/>
    </source>
</evidence>
<feature type="transmembrane region" description="Helical" evidence="2">
    <location>
        <begin position="57"/>
        <end position="78"/>
    </location>
</feature>
<keyword evidence="2" id="KW-0812">Transmembrane</keyword>
<feature type="transmembrane region" description="Helical" evidence="2">
    <location>
        <begin position="290"/>
        <end position="307"/>
    </location>
</feature>
<dbReference type="Gene3D" id="1.20.1250.20">
    <property type="entry name" value="MFS general substrate transporter like domains"/>
    <property type="match status" value="1"/>
</dbReference>
<feature type="transmembrane region" description="Helical" evidence="2">
    <location>
        <begin position="132"/>
        <end position="150"/>
    </location>
</feature>
<dbReference type="RefSeq" id="WP_208253136.1">
    <property type="nucleotide sequence ID" value="NZ_JAGEOJ010000001.1"/>
</dbReference>
<feature type="transmembrane region" description="Helical" evidence="2">
    <location>
        <begin position="187"/>
        <end position="209"/>
    </location>
</feature>
<feature type="transmembrane region" description="Helical" evidence="2">
    <location>
        <begin position="350"/>
        <end position="370"/>
    </location>
</feature>
<evidence type="ECO:0008006" key="5">
    <source>
        <dbReference type="Google" id="ProtNLM"/>
    </source>
</evidence>
<feature type="region of interest" description="Disordered" evidence="1">
    <location>
        <begin position="508"/>
        <end position="528"/>
    </location>
</feature>
<feature type="transmembrane region" description="Helical" evidence="2">
    <location>
        <begin position="435"/>
        <end position="457"/>
    </location>
</feature>
<feature type="transmembrane region" description="Helical" evidence="2">
    <location>
        <begin position="229"/>
        <end position="247"/>
    </location>
</feature>
<feature type="transmembrane region" description="Helical" evidence="2">
    <location>
        <begin position="319"/>
        <end position="338"/>
    </location>
</feature>
<keyword evidence="2" id="KW-1133">Transmembrane helix</keyword>
<feature type="region of interest" description="Disordered" evidence="1">
    <location>
        <begin position="1"/>
        <end position="53"/>
    </location>
</feature>
<dbReference type="SUPFAM" id="SSF103473">
    <property type="entry name" value="MFS general substrate transporter"/>
    <property type="match status" value="1"/>
</dbReference>
<sequence length="528" mass="52867">MPPHTDSTADFTADFTEAPTPATTTEIPAETSADASAETSADASAETTERSPRVREALTSAAVLLATLAALPAVAVTLPNTSLNVLEPARDALGITNDGLPDLVRAAGLTLPAALLAVPVAAVAARRFSARLVFLTGLLLLGGGLAAARLAGSVPILAGGRVAQGLGAGVILSALIVLVWERRGRMLPAVWAGTFTAVLLVAMPAALYATPLPDGVTPPGDWRVAFGPYPETAAAALIAALACMVLRNRDSLPVPRHTERGQLLLPAVPAAGFAFLSVVTTYGWSPGAQLVVGCIALVALLGLAIVGSRDATTGSPLGCAVVMVTVGLLTYPVAGPLAGLASATAVANGAAFPLIPFAAAGAAAMLGALLAARMPRDAARGAVLGGHGLIIVALLLSLATDVASGGWLLMAPLIPLGAGAGMALAASLRGAGVGAALFGLALCLPAVLTGQLLVLSLQAGRLQRMQPITSAQQQLYGLTAGYRLWLIVAGVITVLLAAACLRVTATPARASRDTRPRRTGTPTSAPTP</sequence>
<protein>
    <recommendedName>
        <fullName evidence="5">MFS transporter</fullName>
    </recommendedName>
</protein>
<evidence type="ECO:0000313" key="4">
    <source>
        <dbReference type="Proteomes" id="UP000669179"/>
    </source>
</evidence>
<feature type="transmembrane region" description="Helical" evidence="2">
    <location>
        <begin position="263"/>
        <end position="284"/>
    </location>
</feature>
<feature type="compositionally biased region" description="Low complexity" evidence="1">
    <location>
        <begin position="1"/>
        <end position="46"/>
    </location>
</feature>
<feature type="transmembrane region" description="Helical" evidence="2">
    <location>
        <begin position="382"/>
        <end position="400"/>
    </location>
</feature>